<comment type="PTM">
    <text evidence="9">Transiently phosphorylated on a His residue during the reaction cycle. Phosphorylation strongly increases the affinity for substrates and increases the rate of nicotinate D-ribonucleotide production. Dephosphorylation regenerates the low-affinity form of the enzyme, leading to product release.</text>
</comment>
<evidence type="ECO:0000256" key="4">
    <source>
        <dbReference type="ARBA" id="ARBA00022553"/>
    </source>
</evidence>
<dbReference type="Gene3D" id="3.20.20.70">
    <property type="entry name" value="Aldolase class I"/>
    <property type="match status" value="1"/>
</dbReference>
<dbReference type="InterPro" id="IPR007229">
    <property type="entry name" value="Nic_PRibTrfase-Fam"/>
</dbReference>
<dbReference type="InterPro" id="IPR013785">
    <property type="entry name" value="Aldolase_TIM"/>
</dbReference>
<evidence type="ECO:0000256" key="5">
    <source>
        <dbReference type="ARBA" id="ARBA00022598"/>
    </source>
</evidence>
<dbReference type="GO" id="GO:0004516">
    <property type="term" value="F:nicotinate phosphoribosyltransferase activity"/>
    <property type="evidence" value="ECO:0007669"/>
    <property type="project" value="UniProtKB-UniRule"/>
</dbReference>
<keyword evidence="13" id="KW-0328">Glycosyltransferase</keyword>
<dbReference type="NCBIfam" id="NF009131">
    <property type="entry name" value="PRK12484.1"/>
    <property type="match status" value="1"/>
</dbReference>
<dbReference type="InterPro" id="IPR006405">
    <property type="entry name" value="Nic_PRibTrfase_pncB"/>
</dbReference>
<feature type="domain" description="Nicotinate phosphoribosyltransferase N-terminal" evidence="12">
    <location>
        <begin position="5"/>
        <end position="127"/>
    </location>
</feature>
<dbReference type="Gene3D" id="3.20.140.10">
    <property type="entry name" value="nicotinate phosphoribosyltransferase"/>
    <property type="match status" value="1"/>
</dbReference>
<dbReference type="SUPFAM" id="SSF51690">
    <property type="entry name" value="Nicotinate/Quinolinate PRTase C-terminal domain-like"/>
    <property type="match status" value="1"/>
</dbReference>
<dbReference type="eggNOG" id="COG1488">
    <property type="taxonomic scope" value="Bacteria"/>
</dbReference>
<dbReference type="NCBIfam" id="TIGR01513">
    <property type="entry name" value="NAPRTase_put"/>
    <property type="match status" value="1"/>
</dbReference>
<dbReference type="EMBL" id="JALN02000001">
    <property type="protein sequence ID" value="KDF01218.1"/>
    <property type="molecule type" value="Genomic_DNA"/>
</dbReference>
<evidence type="ECO:0000259" key="11">
    <source>
        <dbReference type="Pfam" id="PF04095"/>
    </source>
</evidence>
<comment type="pathway">
    <text evidence="1 9">Cofactor biosynthesis; NAD(+) biosynthesis; nicotinate D-ribonucleotide from nicotinate: step 1/1.</text>
</comment>
<dbReference type="NCBIfam" id="NF006698">
    <property type="entry name" value="PRK09243.1-5"/>
    <property type="match status" value="1"/>
</dbReference>
<dbReference type="Pfam" id="PF04095">
    <property type="entry name" value="NAPRTase"/>
    <property type="match status" value="1"/>
</dbReference>
<evidence type="ECO:0000256" key="8">
    <source>
        <dbReference type="ARBA" id="ARBA00048668"/>
    </source>
</evidence>
<dbReference type="UniPathway" id="UPA00253">
    <property type="reaction ID" value="UER00457"/>
</dbReference>
<evidence type="ECO:0000256" key="1">
    <source>
        <dbReference type="ARBA" id="ARBA00004952"/>
    </source>
</evidence>
<evidence type="ECO:0000256" key="6">
    <source>
        <dbReference type="ARBA" id="ARBA00022642"/>
    </source>
</evidence>
<protein>
    <recommendedName>
        <fullName evidence="3 9">Nicotinate phosphoribosyltransferase</fullName>
        <ecNumber evidence="3 9">6.3.4.21</ecNumber>
    </recommendedName>
</protein>
<dbReference type="GO" id="GO:0016757">
    <property type="term" value="F:glycosyltransferase activity"/>
    <property type="evidence" value="ECO:0007669"/>
    <property type="project" value="UniProtKB-KW"/>
</dbReference>
<evidence type="ECO:0000256" key="10">
    <source>
        <dbReference type="SAM" id="MobiDB-lite"/>
    </source>
</evidence>
<dbReference type="STRING" id="1440774.Y900_020330"/>
<comment type="function">
    <text evidence="9">Catalyzes the first step in the biosynthesis of NAD from nicotinic acid, the ATP-dependent synthesis of beta-nicotinate D-ribonucleotide from nicotinate and 5-phospho-D-ribose 1-phosphate.</text>
</comment>
<evidence type="ECO:0000256" key="7">
    <source>
        <dbReference type="ARBA" id="ARBA00022679"/>
    </source>
</evidence>
<comment type="similarity">
    <text evidence="2 9">Belongs to the NAPRTase family.</text>
</comment>
<dbReference type="InterPro" id="IPR041525">
    <property type="entry name" value="N/Namide_PRibTrfase"/>
</dbReference>
<dbReference type="InterPro" id="IPR036068">
    <property type="entry name" value="Nicotinate_pribotase-like_C"/>
</dbReference>
<accession>A0A064CQX9</accession>
<evidence type="ECO:0000313" key="14">
    <source>
        <dbReference type="Proteomes" id="UP000022835"/>
    </source>
</evidence>
<comment type="caution">
    <text evidence="13">The sequence shown here is derived from an EMBL/GenBank/DDBJ whole genome shotgun (WGS) entry which is preliminary data.</text>
</comment>
<dbReference type="SUPFAM" id="SSF54675">
    <property type="entry name" value="Nicotinate/Quinolinate PRTase N-terminal domain-like"/>
    <property type="match status" value="1"/>
</dbReference>
<feature type="domain" description="Nicotinate/nicotinamide phosphoribosyltransferase" evidence="11">
    <location>
        <begin position="149"/>
        <end position="334"/>
    </location>
</feature>
<keyword evidence="6 9" id="KW-0662">Pyridine nucleotide biosynthesis</keyword>
<dbReference type="GO" id="GO:0034355">
    <property type="term" value="P:NAD+ biosynthetic process via the salvage pathway"/>
    <property type="evidence" value="ECO:0007669"/>
    <property type="project" value="TreeGrafter"/>
</dbReference>
<gene>
    <name evidence="13" type="ORF">Y900_020330</name>
</gene>
<dbReference type="RefSeq" id="WP_036344020.1">
    <property type="nucleotide sequence ID" value="NZ_JALN02000001.1"/>
</dbReference>
<evidence type="ECO:0000256" key="3">
    <source>
        <dbReference type="ARBA" id="ARBA00013236"/>
    </source>
</evidence>
<dbReference type="EC" id="6.3.4.21" evidence="3 9"/>
<keyword evidence="14" id="KW-1185">Reference proteome</keyword>
<proteinExistence type="inferred from homology"/>
<dbReference type="Pfam" id="PF17767">
    <property type="entry name" value="NAPRTase_N"/>
    <property type="match status" value="1"/>
</dbReference>
<evidence type="ECO:0000256" key="2">
    <source>
        <dbReference type="ARBA" id="ARBA00010897"/>
    </source>
</evidence>
<evidence type="ECO:0000259" key="12">
    <source>
        <dbReference type="Pfam" id="PF17767"/>
    </source>
</evidence>
<keyword evidence="7 9" id="KW-0808">Transferase</keyword>
<keyword evidence="5 9" id="KW-0436">Ligase</keyword>
<evidence type="ECO:0000313" key="13">
    <source>
        <dbReference type="EMBL" id="KDF01218.1"/>
    </source>
</evidence>
<feature type="region of interest" description="Disordered" evidence="10">
    <location>
        <begin position="331"/>
        <end position="350"/>
    </location>
</feature>
<keyword evidence="4" id="KW-0597">Phosphoprotein</keyword>
<dbReference type="AlphaFoldDB" id="A0A064CQX9"/>
<dbReference type="GO" id="GO:0005829">
    <property type="term" value="C:cytosol"/>
    <property type="evidence" value="ECO:0007669"/>
    <property type="project" value="TreeGrafter"/>
</dbReference>
<dbReference type="PANTHER" id="PTHR11098:SF8">
    <property type="entry name" value="NICOTINATE PHOSPHORIBOSYLTRANSFERASE PNCB1"/>
    <property type="match status" value="1"/>
</dbReference>
<name>A0A064CQX9_9MYCO</name>
<evidence type="ECO:0000256" key="9">
    <source>
        <dbReference type="RuleBase" id="RU365100"/>
    </source>
</evidence>
<comment type="catalytic activity">
    <reaction evidence="8 9">
        <text>5-phospho-alpha-D-ribose 1-diphosphate + nicotinate + ATP + H2O = nicotinate beta-D-ribonucleotide + ADP + phosphate + diphosphate</text>
        <dbReference type="Rhea" id="RHEA:36163"/>
        <dbReference type="ChEBI" id="CHEBI:15377"/>
        <dbReference type="ChEBI" id="CHEBI:30616"/>
        <dbReference type="ChEBI" id="CHEBI:32544"/>
        <dbReference type="ChEBI" id="CHEBI:33019"/>
        <dbReference type="ChEBI" id="CHEBI:43474"/>
        <dbReference type="ChEBI" id="CHEBI:57502"/>
        <dbReference type="ChEBI" id="CHEBI:58017"/>
        <dbReference type="ChEBI" id="CHEBI:456216"/>
        <dbReference type="EC" id="6.3.4.21"/>
    </reaction>
</comment>
<dbReference type="OrthoDB" id="9770610at2"/>
<dbReference type="PANTHER" id="PTHR11098">
    <property type="entry name" value="NICOTINATE PHOSPHORIBOSYLTRANSFERASE"/>
    <property type="match status" value="1"/>
</dbReference>
<dbReference type="Proteomes" id="UP000022835">
    <property type="component" value="Unassembled WGS sequence"/>
</dbReference>
<organism evidence="13 14">
    <name type="scientific">Mycolicibacterium aromaticivorans JS19b1 = JCM 16368</name>
    <dbReference type="NCBI Taxonomy" id="1440774"/>
    <lineage>
        <taxon>Bacteria</taxon>
        <taxon>Bacillati</taxon>
        <taxon>Actinomycetota</taxon>
        <taxon>Actinomycetes</taxon>
        <taxon>Mycobacteriales</taxon>
        <taxon>Mycobacteriaceae</taxon>
        <taxon>Mycolicibacterium</taxon>
    </lineage>
</organism>
<dbReference type="PIRSF" id="PIRSF000484">
    <property type="entry name" value="NAPRT"/>
    <property type="match status" value="1"/>
</dbReference>
<sequence>MTAALLTDKYELTMLAAALRDGSAERRTTFEVFARRLPDGRRYGVVAGTGRFLEALGEFIFDDDALAPLRSFLDDATLDYLRDFRFTGDVDGYAEGELYFPGSPVLSVTGTFAECVLLETLALSIFNHDTAIASAAARMVSAAAGRPLIEMGSRRTHEQAAVAAARAAYIAGFAGTSNLEANRRYGIPAMGTSAHAFTMLHTTSAGPDEQAAFRAQVDALGVGTTLLVDTYDVTAGVANAVEVAGPGLGAVRIDSGDLGVLARRVRAQLDDLGATGTEIVVSGDLDEFSIAALRADPVNTYGVGTSVATGSGAPTASMVYKLVEVDGIPVQKRSSRKESHGGRKAALRLSRPTGTVTEEVIHPVATAPEVTEPARVLTVPLVRAGQPLASADLAAARALVVRGLRSLPWEGLALSQGEPAIPTRQVPVRPR</sequence>
<reference evidence="13" key="1">
    <citation type="submission" date="2014-05" db="EMBL/GenBank/DDBJ databases">
        <title>Genome sequence of Mycobacterium aromaticivorans strain JS19b1T (= DSM 45407T).</title>
        <authorList>
            <person name="Kwak Y."/>
            <person name="Park G.-S."/>
            <person name="Li Q.X."/>
            <person name="Lee S.-E."/>
            <person name="Shin J.-H."/>
        </authorList>
    </citation>
    <scope>NUCLEOTIDE SEQUENCE [LARGE SCALE GENOMIC DNA]</scope>
    <source>
        <strain evidence="13">JS19b1</strain>
    </source>
</reference>
<dbReference type="InterPro" id="IPR040727">
    <property type="entry name" value="NAPRTase_N"/>
</dbReference>